<dbReference type="Proteomes" id="UP000515243">
    <property type="component" value="Chromosome 1"/>
</dbReference>
<dbReference type="Proteomes" id="UP000238081">
    <property type="component" value="Unassembled WGS sequence"/>
</dbReference>
<evidence type="ECO:0000313" key="10">
    <source>
        <dbReference type="Proteomes" id="UP000515243"/>
    </source>
</evidence>
<dbReference type="EMBL" id="WOFV02000142">
    <property type="protein sequence ID" value="NAS19987.1"/>
    <property type="molecule type" value="Genomic_DNA"/>
</dbReference>
<sequence>MNSDLKFSMLFGTIRNVFKKISDKGLKEMNLTSSQMNILFYISTNDDIEINQKDIEKNLYLKNSTVTDILNRLENNGFLYRTASEKDGRYKKIVLTDKGKDIYEKMVEKALIFETYFTKGMTKGESEILFELLQKVLKNVSQE</sequence>
<dbReference type="RefSeq" id="WP_002580375.1">
    <property type="nucleotide sequence ID" value="NZ_AP019716.1"/>
</dbReference>
<reference evidence="5 9" key="3">
    <citation type="submission" date="2020-01" db="EMBL/GenBank/DDBJ databases">
        <title>Genome sequence of a 1,3-propanediol producer, Clostridium butyricum S3.</title>
        <authorList>
            <person name="Zhou J."/>
        </authorList>
    </citation>
    <scope>NUCLEOTIDE SEQUENCE [LARGE SCALE GENOMIC DNA]</scope>
    <source>
        <strain evidence="5 9">S3</strain>
    </source>
</reference>
<evidence type="ECO:0000313" key="6">
    <source>
        <dbReference type="EMBL" id="PPV18047.1"/>
    </source>
</evidence>
<name>A0A0A6Q1L0_CLOBU</name>
<keyword evidence="3" id="KW-0804">Transcription</keyword>
<evidence type="ECO:0000313" key="5">
    <source>
        <dbReference type="EMBL" id="NAS19987.1"/>
    </source>
</evidence>
<evidence type="ECO:0000313" key="9">
    <source>
        <dbReference type="Proteomes" id="UP000474042"/>
    </source>
</evidence>
<dbReference type="Pfam" id="PF01047">
    <property type="entry name" value="MarR"/>
    <property type="match status" value="1"/>
</dbReference>
<protein>
    <submittedName>
        <fullName evidence="5 6">Transcriptional regulator</fullName>
    </submittedName>
</protein>
<reference evidence="6 8" key="1">
    <citation type="submission" date="2016-01" db="EMBL/GenBank/DDBJ databases">
        <title>Characterization of the Clostridium difficile lineages that are prevalent in Hong Kong and China.</title>
        <authorList>
            <person name="Kwok J.S.-L."/>
            <person name="Lam W.-Y."/>
            <person name="Ip M."/>
            <person name="Chan T.-F."/>
            <person name="Hawkey P.M."/>
            <person name="Tsui S.K.-W."/>
        </authorList>
    </citation>
    <scope>NUCLEOTIDE SEQUENCE [LARGE SCALE GENOMIC DNA]</scope>
    <source>
        <strain evidence="6 8">300064</strain>
    </source>
</reference>
<keyword evidence="2" id="KW-0238">DNA-binding</keyword>
<dbReference type="AlphaFoldDB" id="A0A0A6Q1L0"/>
<dbReference type="PANTHER" id="PTHR42756">
    <property type="entry name" value="TRANSCRIPTIONAL REGULATOR, MARR"/>
    <property type="match status" value="1"/>
</dbReference>
<evidence type="ECO:0000313" key="7">
    <source>
        <dbReference type="EMBL" id="QMW91257.1"/>
    </source>
</evidence>
<evidence type="ECO:0000256" key="2">
    <source>
        <dbReference type="ARBA" id="ARBA00023125"/>
    </source>
</evidence>
<evidence type="ECO:0000313" key="8">
    <source>
        <dbReference type="Proteomes" id="UP000238081"/>
    </source>
</evidence>
<dbReference type="GeneID" id="92944474"/>
<dbReference type="EMBL" id="CP040626">
    <property type="protein sequence ID" value="QMW91257.1"/>
    <property type="molecule type" value="Genomic_DNA"/>
</dbReference>
<dbReference type="OrthoDB" id="6400170at2"/>
<proteinExistence type="predicted"/>
<evidence type="ECO:0000256" key="1">
    <source>
        <dbReference type="ARBA" id="ARBA00023015"/>
    </source>
</evidence>
<gene>
    <name evidence="6" type="ORF">AWN73_01175</name>
    <name evidence="7" type="ORF">FF104_09885</name>
    <name evidence="5" type="ORF">GND98_019770</name>
</gene>
<dbReference type="Gene3D" id="1.10.10.10">
    <property type="entry name" value="Winged helix-like DNA-binding domain superfamily/Winged helix DNA-binding domain"/>
    <property type="match status" value="1"/>
</dbReference>
<keyword evidence="1" id="KW-0805">Transcription regulation</keyword>
<dbReference type="KEGG" id="cbut:ATN24_11215"/>
<dbReference type="SUPFAM" id="SSF46785">
    <property type="entry name" value="Winged helix' DNA-binding domain"/>
    <property type="match status" value="1"/>
</dbReference>
<dbReference type="Proteomes" id="UP000474042">
    <property type="component" value="Unassembled WGS sequence"/>
</dbReference>
<dbReference type="GO" id="GO:0003677">
    <property type="term" value="F:DNA binding"/>
    <property type="evidence" value="ECO:0007669"/>
    <property type="project" value="UniProtKB-KW"/>
</dbReference>
<dbReference type="GO" id="GO:0003700">
    <property type="term" value="F:DNA-binding transcription factor activity"/>
    <property type="evidence" value="ECO:0007669"/>
    <property type="project" value="InterPro"/>
</dbReference>
<reference evidence="7 10" key="2">
    <citation type="submission" date="2019-05" db="EMBL/GenBank/DDBJ databases">
        <authorList>
            <person name="Schori C."/>
            <person name="Ahrens C."/>
        </authorList>
    </citation>
    <scope>NUCLEOTIDE SEQUENCE [LARGE SCALE GENOMIC DNA]</scope>
    <source>
        <strain evidence="7 10">DSM 10702</strain>
    </source>
</reference>
<accession>A0A0A6Q1L0</accession>
<dbReference type="SMART" id="SM00347">
    <property type="entry name" value="HTH_MARR"/>
    <property type="match status" value="1"/>
</dbReference>
<organism evidence="6 8">
    <name type="scientific">Clostridium butyricum</name>
    <dbReference type="NCBI Taxonomy" id="1492"/>
    <lineage>
        <taxon>Bacteria</taxon>
        <taxon>Bacillati</taxon>
        <taxon>Bacillota</taxon>
        <taxon>Clostridia</taxon>
        <taxon>Eubacteriales</taxon>
        <taxon>Clostridiaceae</taxon>
        <taxon>Clostridium</taxon>
    </lineage>
</organism>
<dbReference type="InterPro" id="IPR000835">
    <property type="entry name" value="HTH_MarR-typ"/>
</dbReference>
<dbReference type="InterPro" id="IPR036390">
    <property type="entry name" value="WH_DNA-bd_sf"/>
</dbReference>
<dbReference type="InterPro" id="IPR036388">
    <property type="entry name" value="WH-like_DNA-bd_sf"/>
</dbReference>
<evidence type="ECO:0000259" key="4">
    <source>
        <dbReference type="PROSITE" id="PS50995"/>
    </source>
</evidence>
<evidence type="ECO:0000256" key="3">
    <source>
        <dbReference type="ARBA" id="ARBA00023163"/>
    </source>
</evidence>
<dbReference type="EMBL" id="LRDH01000001">
    <property type="protein sequence ID" value="PPV18047.1"/>
    <property type="molecule type" value="Genomic_DNA"/>
</dbReference>
<dbReference type="PRINTS" id="PR00598">
    <property type="entry name" value="HTHMARR"/>
</dbReference>
<dbReference type="PANTHER" id="PTHR42756:SF1">
    <property type="entry name" value="TRANSCRIPTIONAL REPRESSOR OF EMRAB OPERON"/>
    <property type="match status" value="1"/>
</dbReference>
<feature type="domain" description="HTH marR-type" evidence="4">
    <location>
        <begin position="1"/>
        <end position="138"/>
    </location>
</feature>
<dbReference type="PROSITE" id="PS50995">
    <property type="entry name" value="HTH_MARR_2"/>
    <property type="match status" value="1"/>
</dbReference>